<dbReference type="AlphaFoldDB" id="A0A6H1Q133"/>
<feature type="transmembrane region" description="Helical" evidence="14">
    <location>
        <begin position="169"/>
        <end position="202"/>
    </location>
</feature>
<evidence type="ECO:0000256" key="6">
    <source>
        <dbReference type="ARBA" id="ARBA00022692"/>
    </source>
</evidence>
<reference evidence="15 16" key="1">
    <citation type="journal article" date="2020" name="Nat. Microbiol.">
        <title>Lysogenic host-virus interactions in SAR11 marine bacteria.</title>
        <authorList>
            <person name="Morris R.M."/>
            <person name="Cain K.R."/>
            <person name="Hvorecny K.L."/>
            <person name="Kollman J.M."/>
        </authorList>
    </citation>
    <scope>NUCLEOTIDE SEQUENCE [LARGE SCALE GENOMIC DNA]</scope>
    <source>
        <strain evidence="15 16">NP1</strain>
    </source>
</reference>
<evidence type="ECO:0000313" key="16">
    <source>
        <dbReference type="Proteomes" id="UP000501094"/>
    </source>
</evidence>
<evidence type="ECO:0000256" key="11">
    <source>
        <dbReference type="ARBA" id="ARBA00023136"/>
    </source>
</evidence>
<evidence type="ECO:0000256" key="14">
    <source>
        <dbReference type="SAM" id="Phobius"/>
    </source>
</evidence>
<keyword evidence="9 14" id="KW-1133">Transmembrane helix</keyword>
<feature type="transmembrane region" description="Helical" evidence="14">
    <location>
        <begin position="214"/>
        <end position="234"/>
    </location>
</feature>
<dbReference type="GO" id="GO:0006829">
    <property type="term" value="P:zinc ion transport"/>
    <property type="evidence" value="ECO:0007669"/>
    <property type="project" value="UniProtKB-KW"/>
</dbReference>
<dbReference type="GO" id="GO:0010043">
    <property type="term" value="P:response to zinc ion"/>
    <property type="evidence" value="ECO:0007669"/>
    <property type="project" value="TreeGrafter"/>
</dbReference>
<evidence type="ECO:0000256" key="12">
    <source>
        <dbReference type="ARBA" id="ARBA00040080"/>
    </source>
</evidence>
<dbReference type="PANTHER" id="PTHR30477">
    <property type="entry name" value="ABC-TRANSPORTER METAL-BINDING PROTEIN"/>
    <property type="match status" value="1"/>
</dbReference>
<keyword evidence="6 13" id="KW-0812">Transmembrane</keyword>
<name>A0A6H1Q133_9PROT</name>
<keyword evidence="8" id="KW-0864">Zinc transport</keyword>
<evidence type="ECO:0000256" key="8">
    <source>
        <dbReference type="ARBA" id="ARBA00022906"/>
    </source>
</evidence>
<evidence type="ECO:0000256" key="5">
    <source>
        <dbReference type="ARBA" id="ARBA00022475"/>
    </source>
</evidence>
<feature type="transmembrane region" description="Helical" evidence="14">
    <location>
        <begin position="240"/>
        <end position="257"/>
    </location>
</feature>
<evidence type="ECO:0000256" key="13">
    <source>
        <dbReference type="RuleBase" id="RU003943"/>
    </source>
</evidence>
<proteinExistence type="inferred from homology"/>
<dbReference type="Pfam" id="PF00950">
    <property type="entry name" value="ABC-3"/>
    <property type="match status" value="1"/>
</dbReference>
<keyword evidence="7" id="KW-0862">Zinc</keyword>
<keyword evidence="11 14" id="KW-0472">Membrane</keyword>
<dbReference type="GO" id="GO:0043190">
    <property type="term" value="C:ATP-binding cassette (ABC) transporter complex"/>
    <property type="evidence" value="ECO:0007669"/>
    <property type="project" value="InterPro"/>
</dbReference>
<protein>
    <recommendedName>
        <fullName evidence="12">High-affinity zinc uptake system membrane protein ZnuB</fullName>
    </recommendedName>
</protein>
<organism evidence="15 16">
    <name type="scientific">Candidatus Pelagibacter giovannonii</name>
    <dbReference type="NCBI Taxonomy" id="2563896"/>
    <lineage>
        <taxon>Bacteria</taxon>
        <taxon>Pseudomonadati</taxon>
        <taxon>Pseudomonadota</taxon>
        <taxon>Alphaproteobacteria</taxon>
        <taxon>Candidatus Pelagibacterales</taxon>
        <taxon>Candidatus Pelagibacteraceae</taxon>
        <taxon>Candidatus Pelagibacter</taxon>
    </lineage>
</organism>
<keyword evidence="16" id="KW-1185">Reference proteome</keyword>
<evidence type="ECO:0000256" key="7">
    <source>
        <dbReference type="ARBA" id="ARBA00022833"/>
    </source>
</evidence>
<evidence type="ECO:0000256" key="1">
    <source>
        <dbReference type="ARBA" id="ARBA00002313"/>
    </source>
</evidence>
<dbReference type="Gene3D" id="1.10.3470.10">
    <property type="entry name" value="ABC transporter involved in vitamin B12 uptake, BtuC"/>
    <property type="match status" value="1"/>
</dbReference>
<keyword evidence="4 13" id="KW-0813">Transport</keyword>
<dbReference type="InterPro" id="IPR001626">
    <property type="entry name" value="ABC_TroCD"/>
</dbReference>
<comment type="subcellular location">
    <subcellularLocation>
        <location evidence="2 13">Cell membrane</location>
        <topology evidence="2 13">Multi-pass membrane protein</topology>
    </subcellularLocation>
</comment>
<sequence length="267" mass="28530">MLDDFFIRALIAGIGIALVAGPLGCFVIWRRLSFFGDTLSHSALLGVTLALSFDINIALSVFFISSAVALVLLKLQKTTNLPGDALLGLLAHSSLAVGLVVISFLSFIRFDIMGLLFGDILAVAPNDIFIIWIGGVLILFVLKIIWKPLFASTVNYELAEAEGMNPARVNAIFTILMAAIIAISIKMVGLLLITGMLIIPAAMARNLSNNPVQMVVYSVIGGLLSVIVGLFTSLELNSPSGPSIITAALVLFILSLTKINKFTRLKN</sequence>
<dbReference type="RefSeq" id="WP_168606301.1">
    <property type="nucleotide sequence ID" value="NZ_CP038852.1"/>
</dbReference>
<feature type="transmembrane region" description="Helical" evidence="14">
    <location>
        <begin position="85"/>
        <end position="108"/>
    </location>
</feature>
<evidence type="ECO:0000256" key="10">
    <source>
        <dbReference type="ARBA" id="ARBA00023065"/>
    </source>
</evidence>
<comment type="similarity">
    <text evidence="3 13">Belongs to the ABC-3 integral membrane protein family.</text>
</comment>
<dbReference type="InterPro" id="IPR037294">
    <property type="entry name" value="ABC_BtuC-like"/>
</dbReference>
<evidence type="ECO:0000256" key="4">
    <source>
        <dbReference type="ARBA" id="ARBA00022448"/>
    </source>
</evidence>
<comment type="function">
    <text evidence="1">Involved in the high-affinity zinc uptake transport system.</text>
</comment>
<dbReference type="GO" id="GO:0055085">
    <property type="term" value="P:transmembrane transport"/>
    <property type="evidence" value="ECO:0007669"/>
    <property type="project" value="InterPro"/>
</dbReference>
<feature type="transmembrane region" description="Helical" evidence="14">
    <location>
        <begin position="129"/>
        <end position="149"/>
    </location>
</feature>
<dbReference type="Proteomes" id="UP000501094">
    <property type="component" value="Chromosome"/>
</dbReference>
<evidence type="ECO:0000256" key="3">
    <source>
        <dbReference type="ARBA" id="ARBA00008034"/>
    </source>
</evidence>
<gene>
    <name evidence="15" type="ORF">E5R92_01200</name>
</gene>
<evidence type="ECO:0000256" key="9">
    <source>
        <dbReference type="ARBA" id="ARBA00022989"/>
    </source>
</evidence>
<evidence type="ECO:0000256" key="2">
    <source>
        <dbReference type="ARBA" id="ARBA00004651"/>
    </source>
</evidence>
<evidence type="ECO:0000313" key="15">
    <source>
        <dbReference type="EMBL" id="QIZ20406.1"/>
    </source>
</evidence>
<dbReference type="SUPFAM" id="SSF81345">
    <property type="entry name" value="ABC transporter involved in vitamin B12 uptake, BtuC"/>
    <property type="match status" value="1"/>
</dbReference>
<dbReference type="KEGG" id="peg:E5R92_01200"/>
<accession>A0A6H1Q133</accession>
<feature type="transmembrane region" description="Helical" evidence="14">
    <location>
        <begin position="41"/>
        <end position="73"/>
    </location>
</feature>
<dbReference type="EMBL" id="CP038852">
    <property type="protein sequence ID" value="QIZ20406.1"/>
    <property type="molecule type" value="Genomic_DNA"/>
</dbReference>
<keyword evidence="10" id="KW-0406">Ion transport</keyword>
<dbReference type="PANTHER" id="PTHR30477:SF23">
    <property type="entry name" value="HIGH-AFFINITY ZINC UPTAKE SYSTEM MEMBRANE PROTEIN ZNUB"/>
    <property type="match status" value="1"/>
</dbReference>
<keyword evidence="5" id="KW-1003">Cell membrane</keyword>
<feature type="transmembrane region" description="Helical" evidence="14">
    <location>
        <begin position="6"/>
        <end position="29"/>
    </location>
</feature>